<evidence type="ECO:0000256" key="1">
    <source>
        <dbReference type="ARBA" id="ARBA00004127"/>
    </source>
</evidence>
<dbReference type="Pfam" id="PF06803">
    <property type="entry name" value="DUF1232"/>
    <property type="match status" value="1"/>
</dbReference>
<dbReference type="GO" id="GO:0012505">
    <property type="term" value="C:endomembrane system"/>
    <property type="evidence" value="ECO:0007669"/>
    <property type="project" value="UniProtKB-SubCell"/>
</dbReference>
<dbReference type="OrthoDB" id="9804184at2"/>
<dbReference type="Proteomes" id="UP000001052">
    <property type="component" value="Chromosome"/>
</dbReference>
<proteinExistence type="predicted"/>
<dbReference type="HOGENOM" id="CLU_110199_1_0_7"/>
<feature type="transmembrane region" description="Helical" evidence="5">
    <location>
        <begin position="74"/>
        <end position="91"/>
    </location>
</feature>
<reference evidence="8" key="1">
    <citation type="submission" date="2009-09" db="EMBL/GenBank/DDBJ databases">
        <title>The complete chromosome of Desulfohalobium retbaense DSM 5692.</title>
        <authorList>
            <consortium name="US DOE Joint Genome Institute (JGI-PGF)"/>
            <person name="Lucas S."/>
            <person name="Copeland A."/>
            <person name="Lapidus A."/>
            <person name="Glavina del Rio T."/>
            <person name="Dalin E."/>
            <person name="Tice H."/>
            <person name="Bruce D."/>
            <person name="Goodwin L."/>
            <person name="Pitluck S."/>
            <person name="Kyrpides N."/>
            <person name="Mavromatis K."/>
            <person name="Ivanova N."/>
            <person name="Mikhailova N."/>
            <person name="Munk A.C."/>
            <person name="Brettin T."/>
            <person name="Detter J.C."/>
            <person name="Han C."/>
            <person name="Tapia R."/>
            <person name="Larimer F."/>
            <person name="Land M."/>
            <person name="Hauser L."/>
            <person name="Markowitz V."/>
            <person name="Cheng J.-F."/>
            <person name="Hugenholtz P."/>
            <person name="Woyke T."/>
            <person name="Wu D."/>
            <person name="Spring S."/>
            <person name="Klenk H.-P."/>
            <person name="Eisen J.A."/>
        </authorList>
    </citation>
    <scope>NUCLEOTIDE SEQUENCE [LARGE SCALE GENOMIC DNA]</scope>
    <source>
        <strain evidence="8">DSM 5692</strain>
    </source>
</reference>
<accession>C8X2Z7</accession>
<dbReference type="KEGG" id="drt:Dret_1508"/>
<evidence type="ECO:0000259" key="6">
    <source>
        <dbReference type="Pfam" id="PF06803"/>
    </source>
</evidence>
<reference evidence="7 8" key="2">
    <citation type="journal article" date="2010" name="Stand. Genomic Sci.">
        <title>Complete genome sequence of Desulfohalobium retbaense type strain (HR(100)).</title>
        <authorList>
            <person name="Spring S."/>
            <person name="Nolan M."/>
            <person name="Lapidus A."/>
            <person name="Glavina Del Rio T."/>
            <person name="Copeland A."/>
            <person name="Tice H."/>
            <person name="Cheng J.F."/>
            <person name="Lucas S."/>
            <person name="Land M."/>
            <person name="Chen F."/>
            <person name="Bruce D."/>
            <person name="Goodwin L."/>
            <person name="Pitluck S."/>
            <person name="Ivanova N."/>
            <person name="Mavromatis K."/>
            <person name="Mikhailova N."/>
            <person name="Pati A."/>
            <person name="Chen A."/>
            <person name="Palaniappan K."/>
            <person name="Hauser L."/>
            <person name="Chang Y.J."/>
            <person name="Jeffries C.D."/>
            <person name="Munk C."/>
            <person name="Kiss H."/>
            <person name="Chain P."/>
            <person name="Han C."/>
            <person name="Brettin T."/>
            <person name="Detter J.C."/>
            <person name="Schuler E."/>
            <person name="Goker M."/>
            <person name="Rohde M."/>
            <person name="Bristow J."/>
            <person name="Eisen J.A."/>
            <person name="Markowitz V."/>
            <person name="Hugenholtz P."/>
            <person name="Kyrpides N.C."/>
            <person name="Klenk H.P."/>
        </authorList>
    </citation>
    <scope>NUCLEOTIDE SEQUENCE [LARGE SCALE GENOMIC DNA]</scope>
    <source>
        <strain evidence="7 8">DSM 5692</strain>
    </source>
</reference>
<keyword evidence="8" id="KW-1185">Reference proteome</keyword>
<keyword evidence="4 5" id="KW-0472">Membrane</keyword>
<protein>
    <recommendedName>
        <fullName evidence="6">DUF1232 domain-containing protein</fullName>
    </recommendedName>
</protein>
<gene>
    <name evidence="7" type="ordered locus">Dret_1508</name>
</gene>
<dbReference type="STRING" id="485915.Dret_1508"/>
<keyword evidence="3 5" id="KW-1133">Transmembrane helix</keyword>
<name>C8X2Z7_DESRD</name>
<dbReference type="AlphaFoldDB" id="C8X2Z7"/>
<sequence length="133" mass="15105">MGMTQKQQDKAKQRFYEDIDNVDGNDLEYASKKGRKKVDSLDGDPPGALEKLWDDIKTMIQLIWDYRNGNYKAVPWKIIAAVVAAVIYFVSPIDFIPDFIPGLGYIDDALVIKLALDMAGEDLASYKEWKKTL</sequence>
<comment type="subcellular location">
    <subcellularLocation>
        <location evidence="1">Endomembrane system</location>
        <topology evidence="1">Multi-pass membrane protein</topology>
    </subcellularLocation>
</comment>
<feature type="domain" description="DUF1232" evidence="6">
    <location>
        <begin position="79"/>
        <end position="112"/>
    </location>
</feature>
<evidence type="ECO:0000256" key="2">
    <source>
        <dbReference type="ARBA" id="ARBA00022692"/>
    </source>
</evidence>
<dbReference type="EMBL" id="CP001734">
    <property type="protein sequence ID" value="ACV68794.1"/>
    <property type="molecule type" value="Genomic_DNA"/>
</dbReference>
<dbReference type="InterPro" id="IPR010652">
    <property type="entry name" value="DUF1232"/>
</dbReference>
<evidence type="ECO:0000256" key="4">
    <source>
        <dbReference type="ARBA" id="ARBA00023136"/>
    </source>
</evidence>
<evidence type="ECO:0000313" key="7">
    <source>
        <dbReference type="EMBL" id="ACV68794.1"/>
    </source>
</evidence>
<keyword evidence="2 5" id="KW-0812">Transmembrane</keyword>
<organism evidence="7 8">
    <name type="scientific">Desulfohalobium retbaense (strain ATCC 49708 / DSM 5692 / JCM 16813 / HR100)</name>
    <dbReference type="NCBI Taxonomy" id="485915"/>
    <lineage>
        <taxon>Bacteria</taxon>
        <taxon>Pseudomonadati</taxon>
        <taxon>Thermodesulfobacteriota</taxon>
        <taxon>Desulfovibrionia</taxon>
        <taxon>Desulfovibrionales</taxon>
        <taxon>Desulfohalobiaceae</taxon>
        <taxon>Desulfohalobium</taxon>
    </lineage>
</organism>
<evidence type="ECO:0000313" key="8">
    <source>
        <dbReference type="Proteomes" id="UP000001052"/>
    </source>
</evidence>
<evidence type="ECO:0000256" key="5">
    <source>
        <dbReference type="SAM" id="Phobius"/>
    </source>
</evidence>
<dbReference type="eggNOG" id="COG3339">
    <property type="taxonomic scope" value="Bacteria"/>
</dbReference>
<evidence type="ECO:0000256" key="3">
    <source>
        <dbReference type="ARBA" id="ARBA00022989"/>
    </source>
</evidence>